<reference evidence="3" key="1">
    <citation type="submission" date="2020-01" db="EMBL/GenBank/DDBJ databases">
        <authorList>
            <consortium name="DOE Joint Genome Institute"/>
            <person name="Haridas S."/>
            <person name="Albert R."/>
            <person name="Binder M."/>
            <person name="Bloem J."/>
            <person name="Labutti K."/>
            <person name="Salamov A."/>
            <person name="Andreopoulos B."/>
            <person name="Baker S.E."/>
            <person name="Barry K."/>
            <person name="Bills G."/>
            <person name="Bluhm B.H."/>
            <person name="Cannon C."/>
            <person name="Castanera R."/>
            <person name="Culley D.E."/>
            <person name="Daum C."/>
            <person name="Ezra D."/>
            <person name="Gonzalez J.B."/>
            <person name="Henrissat B."/>
            <person name="Kuo A."/>
            <person name="Liang C."/>
            <person name="Lipzen A."/>
            <person name="Lutzoni F."/>
            <person name="Magnuson J."/>
            <person name="Mondo S."/>
            <person name="Nolan M."/>
            <person name="Ohm R."/>
            <person name="Pangilinan J."/>
            <person name="Park H.-J."/>
            <person name="Ramirez L."/>
            <person name="Alfaro M."/>
            <person name="Sun H."/>
            <person name="Tritt A."/>
            <person name="Yoshinaga Y."/>
            <person name="Zwiers L.-H."/>
            <person name="Turgeon B.G."/>
            <person name="Goodwin S.B."/>
            <person name="Spatafora J.W."/>
            <person name="Crous P.W."/>
            <person name="Grigoriev I.V."/>
        </authorList>
    </citation>
    <scope>NUCLEOTIDE SEQUENCE</scope>
    <source>
        <strain evidence="3">CBS 342.82</strain>
    </source>
</reference>
<keyword evidence="2" id="KW-1185">Reference proteome</keyword>
<dbReference type="GeneID" id="54362996"/>
<keyword evidence="1" id="KW-0732">Signal</keyword>
<evidence type="ECO:0000313" key="2">
    <source>
        <dbReference type="Proteomes" id="UP000504637"/>
    </source>
</evidence>
<proteinExistence type="predicted"/>
<dbReference type="RefSeq" id="XP_033458778.1">
    <property type="nucleotide sequence ID" value="XM_033605196.1"/>
</dbReference>
<reference evidence="3" key="3">
    <citation type="submission" date="2025-08" db="UniProtKB">
        <authorList>
            <consortium name="RefSeq"/>
        </authorList>
    </citation>
    <scope>IDENTIFICATION</scope>
    <source>
        <strain evidence="3">CBS 342.82</strain>
    </source>
</reference>
<evidence type="ECO:0000256" key="1">
    <source>
        <dbReference type="SAM" id="SignalP"/>
    </source>
</evidence>
<dbReference type="Proteomes" id="UP000504637">
    <property type="component" value="Unplaced"/>
</dbReference>
<feature type="signal peptide" evidence="1">
    <location>
        <begin position="1"/>
        <end position="19"/>
    </location>
</feature>
<protein>
    <submittedName>
        <fullName evidence="3">Uncharacterized protein</fullName>
    </submittedName>
</protein>
<sequence length="134" mass="15291">MSLASLEVMLLTLPLELQGGRHKRSETPRVRYDRLQFNVLRSRIHSAHFASVPGFQDDMEKAICLRNRHYILQSRLKTLRRVLDATIEAPGGTVLAIANARAYLLSEIQSYPTCKSRKNGARYPTDLSRMVRIP</sequence>
<dbReference type="AlphaFoldDB" id="A0A6J3M4A3"/>
<feature type="chain" id="PRO_5026928755" evidence="1">
    <location>
        <begin position="20"/>
        <end position="134"/>
    </location>
</feature>
<name>A0A6J3M4A3_9PEZI</name>
<reference evidence="3" key="2">
    <citation type="submission" date="2020-04" db="EMBL/GenBank/DDBJ databases">
        <authorList>
            <consortium name="NCBI Genome Project"/>
        </authorList>
    </citation>
    <scope>NUCLEOTIDE SEQUENCE</scope>
    <source>
        <strain evidence="3">CBS 342.82</strain>
    </source>
</reference>
<organism evidence="3">
    <name type="scientific">Dissoconium aciculare CBS 342.82</name>
    <dbReference type="NCBI Taxonomy" id="1314786"/>
    <lineage>
        <taxon>Eukaryota</taxon>
        <taxon>Fungi</taxon>
        <taxon>Dikarya</taxon>
        <taxon>Ascomycota</taxon>
        <taxon>Pezizomycotina</taxon>
        <taxon>Dothideomycetes</taxon>
        <taxon>Dothideomycetidae</taxon>
        <taxon>Mycosphaerellales</taxon>
        <taxon>Dissoconiaceae</taxon>
        <taxon>Dissoconium</taxon>
    </lineage>
</organism>
<evidence type="ECO:0000313" key="3">
    <source>
        <dbReference type="RefSeq" id="XP_033458778.1"/>
    </source>
</evidence>
<gene>
    <name evidence="3" type="ORF">K489DRAFT_381733</name>
</gene>
<accession>A0A6J3M4A3</accession>